<dbReference type="OrthoDB" id="152220at2"/>
<gene>
    <name evidence="1" type="ORF">OP10G_1466</name>
</gene>
<proteinExistence type="predicted"/>
<keyword evidence="2" id="KW-1185">Reference proteome</keyword>
<reference evidence="1 2" key="1">
    <citation type="journal article" date="2014" name="PLoS ONE">
        <title>The first complete genome sequence of the class fimbriimonadia in the phylum armatimonadetes.</title>
        <authorList>
            <person name="Hu Z.Y."/>
            <person name="Wang Y.Z."/>
            <person name="Im W.T."/>
            <person name="Wang S.Y."/>
            <person name="Zhao G.P."/>
            <person name="Zheng H.J."/>
            <person name="Quan Z.X."/>
        </authorList>
    </citation>
    <scope>NUCLEOTIDE SEQUENCE [LARGE SCALE GENOMIC DNA]</scope>
    <source>
        <strain evidence="1">Gsoil 348</strain>
    </source>
</reference>
<evidence type="ECO:0000313" key="2">
    <source>
        <dbReference type="Proteomes" id="UP000027982"/>
    </source>
</evidence>
<dbReference type="AlphaFoldDB" id="A0A068NT77"/>
<protein>
    <submittedName>
        <fullName evidence="1">6-phosphogluconate dehydrogenase, decarboxylating</fullName>
    </submittedName>
</protein>
<dbReference type="InterPro" id="IPR023214">
    <property type="entry name" value="HAD_sf"/>
</dbReference>
<dbReference type="SUPFAM" id="SSF56784">
    <property type="entry name" value="HAD-like"/>
    <property type="match status" value="1"/>
</dbReference>
<dbReference type="Gene3D" id="1.10.286.50">
    <property type="match status" value="1"/>
</dbReference>
<organism evidence="1 2">
    <name type="scientific">Fimbriimonas ginsengisoli Gsoil 348</name>
    <dbReference type="NCBI Taxonomy" id="661478"/>
    <lineage>
        <taxon>Bacteria</taxon>
        <taxon>Bacillati</taxon>
        <taxon>Armatimonadota</taxon>
        <taxon>Fimbriimonadia</taxon>
        <taxon>Fimbriimonadales</taxon>
        <taxon>Fimbriimonadaceae</taxon>
        <taxon>Fimbriimonas</taxon>
    </lineage>
</organism>
<dbReference type="KEGG" id="fgi:OP10G_1466"/>
<name>A0A068NT77_FIMGI</name>
<dbReference type="RefSeq" id="WP_025226553.1">
    <property type="nucleotide sequence ID" value="NZ_CP007139.1"/>
</dbReference>
<sequence length="226" mass="25858">MFQRSSVVTLFDVDNTLLDHDRVVRDVKRHLAETFGTEREERYWEIFERTRAEIGYADYLGALQIYRTQHPRDSGFLETSLYLLGYPFANRLIPGSLDAIEHCGAWGPTVILTDGDVVFQPRKIDRSGLLEAVDGRVLIYIHKEQDLEDVECEYPADHYILVDDKLRILSAVKEIWGSRVTTVFPRQGHYALDPEVTAKYPPADVTIDRIGDLINYDLATLLAATK</sequence>
<dbReference type="Pfam" id="PF00702">
    <property type="entry name" value="Hydrolase"/>
    <property type="match status" value="1"/>
</dbReference>
<dbReference type="eggNOG" id="COG0546">
    <property type="taxonomic scope" value="Bacteria"/>
</dbReference>
<evidence type="ECO:0000313" key="1">
    <source>
        <dbReference type="EMBL" id="AIE84834.1"/>
    </source>
</evidence>
<accession>A0A068NT77</accession>
<dbReference type="EMBL" id="CP007139">
    <property type="protein sequence ID" value="AIE84834.1"/>
    <property type="molecule type" value="Genomic_DNA"/>
</dbReference>
<dbReference type="InterPro" id="IPR036412">
    <property type="entry name" value="HAD-like_sf"/>
</dbReference>
<dbReference type="Gene3D" id="3.40.50.1000">
    <property type="entry name" value="HAD superfamily/HAD-like"/>
    <property type="match status" value="1"/>
</dbReference>
<dbReference type="Proteomes" id="UP000027982">
    <property type="component" value="Chromosome"/>
</dbReference>
<dbReference type="HOGENOM" id="CLU_1165021_0_0_0"/>